<evidence type="ECO:0000313" key="2">
    <source>
        <dbReference type="EMBL" id="ETV84350.1"/>
    </source>
</evidence>
<dbReference type="RefSeq" id="XP_009826042.1">
    <property type="nucleotide sequence ID" value="XM_009827740.1"/>
</dbReference>
<reference evidence="2" key="1">
    <citation type="submission" date="2013-12" db="EMBL/GenBank/DDBJ databases">
        <title>The Genome Sequence of Aphanomyces astaci APO3.</title>
        <authorList>
            <consortium name="The Broad Institute Genomics Platform"/>
            <person name="Russ C."/>
            <person name="Tyler B."/>
            <person name="van West P."/>
            <person name="Dieguez-Uribeondo J."/>
            <person name="Young S.K."/>
            <person name="Zeng Q."/>
            <person name="Gargeya S."/>
            <person name="Fitzgerald M."/>
            <person name="Abouelleil A."/>
            <person name="Alvarado L."/>
            <person name="Chapman S.B."/>
            <person name="Gainer-Dewar J."/>
            <person name="Goldberg J."/>
            <person name="Griggs A."/>
            <person name="Gujja S."/>
            <person name="Hansen M."/>
            <person name="Howarth C."/>
            <person name="Imamovic A."/>
            <person name="Ireland A."/>
            <person name="Larimer J."/>
            <person name="McCowan C."/>
            <person name="Murphy C."/>
            <person name="Pearson M."/>
            <person name="Poon T.W."/>
            <person name="Priest M."/>
            <person name="Roberts A."/>
            <person name="Saif S."/>
            <person name="Shea T."/>
            <person name="Sykes S."/>
            <person name="Wortman J."/>
            <person name="Nusbaum C."/>
            <person name="Birren B."/>
        </authorList>
    </citation>
    <scope>NUCLEOTIDE SEQUENCE [LARGE SCALE GENOMIC DNA]</scope>
    <source>
        <strain evidence="2">APO3</strain>
    </source>
</reference>
<dbReference type="VEuPathDB" id="FungiDB:H257_03585"/>
<feature type="region of interest" description="Disordered" evidence="1">
    <location>
        <begin position="1"/>
        <end position="26"/>
    </location>
</feature>
<sequence length="117" mass="12171">MTMGNPAKRRSDKNGDAKLVPNVANPNENSIGYRVTSFKSVLPPLKSTGHCTVKVGVATSVVVMDEGASLSLAVVNGICSLGTASDAMPAKPSAWTENTISGNRLANEVTTGPCWRP</sequence>
<proteinExistence type="predicted"/>
<organism evidence="2">
    <name type="scientific">Aphanomyces astaci</name>
    <name type="common">Crayfish plague agent</name>
    <dbReference type="NCBI Taxonomy" id="112090"/>
    <lineage>
        <taxon>Eukaryota</taxon>
        <taxon>Sar</taxon>
        <taxon>Stramenopiles</taxon>
        <taxon>Oomycota</taxon>
        <taxon>Saprolegniomycetes</taxon>
        <taxon>Saprolegniales</taxon>
        <taxon>Verrucalvaceae</taxon>
        <taxon>Aphanomyces</taxon>
    </lineage>
</organism>
<gene>
    <name evidence="2" type="ORF">H257_03585</name>
</gene>
<protein>
    <submittedName>
        <fullName evidence="2">Uncharacterized protein</fullName>
    </submittedName>
</protein>
<name>W4GXA0_APHAT</name>
<accession>W4GXA0</accession>
<dbReference type="EMBL" id="KI913119">
    <property type="protein sequence ID" value="ETV84350.1"/>
    <property type="molecule type" value="Genomic_DNA"/>
</dbReference>
<evidence type="ECO:0000256" key="1">
    <source>
        <dbReference type="SAM" id="MobiDB-lite"/>
    </source>
</evidence>
<dbReference type="AlphaFoldDB" id="W4GXA0"/>
<dbReference type="GeneID" id="20805581"/>